<dbReference type="Pfam" id="PF02714">
    <property type="entry name" value="RSN1_7TM"/>
    <property type="match status" value="1"/>
</dbReference>
<dbReference type="EMBL" id="CAADRA010006436">
    <property type="protein sequence ID" value="VFT95568.1"/>
    <property type="molecule type" value="Genomic_DNA"/>
</dbReference>
<comment type="subcellular location">
    <subcellularLocation>
        <location evidence="1">Membrane</location>
        <topology evidence="1">Multi-pass membrane protein</topology>
    </subcellularLocation>
</comment>
<dbReference type="OrthoDB" id="1689567at2759"/>
<comment type="similarity">
    <text evidence="2">Belongs to the CSC1 (TC 1.A.17) family.</text>
</comment>
<keyword evidence="4 7" id="KW-0812">Transmembrane</keyword>
<dbReference type="Pfam" id="PF13967">
    <property type="entry name" value="RSN1_TM"/>
    <property type="match status" value="1"/>
</dbReference>
<evidence type="ECO:0000259" key="10">
    <source>
        <dbReference type="Pfam" id="PF14703"/>
    </source>
</evidence>
<feature type="transmembrane region" description="Helical" evidence="7">
    <location>
        <begin position="616"/>
        <end position="643"/>
    </location>
</feature>
<evidence type="ECO:0000313" key="11">
    <source>
        <dbReference type="EMBL" id="KAF0689723.1"/>
    </source>
</evidence>
<dbReference type="InterPro" id="IPR045122">
    <property type="entry name" value="Csc1-like"/>
</dbReference>
<evidence type="ECO:0000313" key="13">
    <source>
        <dbReference type="Proteomes" id="UP000332933"/>
    </source>
</evidence>
<feature type="transmembrane region" description="Helical" evidence="7">
    <location>
        <begin position="664"/>
        <end position="688"/>
    </location>
</feature>
<evidence type="ECO:0000256" key="7">
    <source>
        <dbReference type="SAM" id="Phobius"/>
    </source>
</evidence>
<feature type="domain" description="CSC1/OSCA1-like N-terminal transmembrane" evidence="9">
    <location>
        <begin position="24"/>
        <end position="175"/>
    </location>
</feature>
<name>A0A485LBZ7_9STRA</name>
<proteinExistence type="inferred from homology"/>
<evidence type="ECO:0000259" key="8">
    <source>
        <dbReference type="Pfam" id="PF02714"/>
    </source>
</evidence>
<dbReference type="GO" id="GO:0005886">
    <property type="term" value="C:plasma membrane"/>
    <property type="evidence" value="ECO:0007669"/>
    <property type="project" value="TreeGrafter"/>
</dbReference>
<feature type="domain" description="CSC1/OSCA1-like 7TM region" evidence="8">
    <location>
        <begin position="411"/>
        <end position="688"/>
    </location>
</feature>
<feature type="transmembrane region" description="Helical" evidence="7">
    <location>
        <begin position="504"/>
        <end position="523"/>
    </location>
</feature>
<gene>
    <name evidence="12" type="primary">Aste57867_18834</name>
    <name evidence="11" type="ORF">As57867_018770</name>
    <name evidence="12" type="ORF">ASTE57867_18834</name>
</gene>
<dbReference type="EMBL" id="VJMH01006415">
    <property type="protein sequence ID" value="KAF0689723.1"/>
    <property type="molecule type" value="Genomic_DNA"/>
</dbReference>
<dbReference type="InterPro" id="IPR027815">
    <property type="entry name" value="CSC1/OSCA1-like_cyt"/>
</dbReference>
<feature type="transmembrane region" description="Helical" evidence="7">
    <location>
        <begin position="154"/>
        <end position="174"/>
    </location>
</feature>
<accession>A0A485LBZ7</accession>
<dbReference type="Proteomes" id="UP000332933">
    <property type="component" value="Unassembled WGS sequence"/>
</dbReference>
<reference evidence="12 13" key="1">
    <citation type="submission" date="2019-03" db="EMBL/GenBank/DDBJ databases">
        <authorList>
            <person name="Gaulin E."/>
            <person name="Dumas B."/>
        </authorList>
    </citation>
    <scope>NUCLEOTIDE SEQUENCE [LARGE SCALE GENOMIC DNA]</scope>
    <source>
        <strain evidence="12">CBS 568.67</strain>
    </source>
</reference>
<evidence type="ECO:0000256" key="1">
    <source>
        <dbReference type="ARBA" id="ARBA00004141"/>
    </source>
</evidence>
<dbReference type="InterPro" id="IPR003864">
    <property type="entry name" value="CSC1/OSCA1-like_7TM"/>
</dbReference>
<dbReference type="PANTHER" id="PTHR13018">
    <property type="entry name" value="PROBABLE MEMBRANE PROTEIN DUF221-RELATED"/>
    <property type="match status" value="1"/>
</dbReference>
<feature type="transmembrane region" description="Helical" evidence="7">
    <location>
        <begin position="27"/>
        <end position="46"/>
    </location>
</feature>
<feature type="transmembrane region" description="Helical" evidence="7">
    <location>
        <begin position="412"/>
        <end position="435"/>
    </location>
</feature>
<dbReference type="Pfam" id="PF14703">
    <property type="entry name" value="PHM7_cyt"/>
    <property type="match status" value="2"/>
</dbReference>
<dbReference type="InterPro" id="IPR032880">
    <property type="entry name" value="CSC1/OSCA1-like_N"/>
</dbReference>
<sequence>MVGRVLDDVGLSVPVDVHPSSTIKVSVSIYFTICAIGFVVFLYVQCRKVRLYACRNEKVETASVATEAINMFGWIRPTWRMSDDAIFDNCGLDTLVFLRVLRLGRKLAMAGVGLSAALFPLYATGTNPEEAAGLRKDIDPLERITMSNLSNGEWRLWCSVVGMYLMSFYAMYLFRDEYRYYVVRRHQFLSRDDPQQYSILINDLPLSLRTGQTLRYYMDYLFPQDVQGVSVAVECAALEKSIAKREKTRNSLEHSMAASAQSGVRPLYRPKKELQKEYDAIDYFTAKLEKLNKKVVEKYESIMREQRALEMECAAMGIEKTAFASASAASLTASQSNESSQLTESLLRHMKDGIMRRSAFVSFTSLQTAQVAQQILQTENPMEMEVVAAPHPEDIVWENIGRSKQEKDYWRLISTLISTAIIIFWTLPTAFVVAFSTVENLQKQWPSLKQFFRDYPWMIGVFKQLSPIGLAVMTALAPIIMTYLSRREGHPSGAQVKGSTFAKLVYFQTFQIFFVSVISGSLLESLSKVADQPGLIVKMLGTSIPAQSTMFTTYLIVKTGTDLVLELLRVMPLILGVVYKMFAPKLTARERASPFFGLKPATIAGDFDTGGALPDYFLAVLLVITFSAVAPLLNYFALVYFVWAELVFRRQVLYVYDPSPHSTGVYWPQLHTFLVGALALAQVTFLGVVSLKIAPGPIVAATVLPFLTVVYWLYIEAVLPRSAKNLPIFSCARLDKLRSAHAFPDLSAAFVQPALLATEPLKPDYLELATKEADHPDQSGNLSSSEQADIKGFHI</sequence>
<organism evidence="12 13">
    <name type="scientific">Aphanomyces stellatus</name>
    <dbReference type="NCBI Taxonomy" id="120398"/>
    <lineage>
        <taxon>Eukaryota</taxon>
        <taxon>Sar</taxon>
        <taxon>Stramenopiles</taxon>
        <taxon>Oomycota</taxon>
        <taxon>Saprolegniomycetes</taxon>
        <taxon>Saprolegniales</taxon>
        <taxon>Verrucalvaceae</taxon>
        <taxon>Aphanomyces</taxon>
    </lineage>
</organism>
<dbReference type="PANTHER" id="PTHR13018:SF5">
    <property type="entry name" value="RE44586P"/>
    <property type="match status" value="1"/>
</dbReference>
<evidence type="ECO:0000313" key="12">
    <source>
        <dbReference type="EMBL" id="VFT95568.1"/>
    </source>
</evidence>
<evidence type="ECO:0000256" key="2">
    <source>
        <dbReference type="ARBA" id="ARBA00007779"/>
    </source>
</evidence>
<keyword evidence="5 7" id="KW-1133">Transmembrane helix</keyword>
<reference evidence="11" key="2">
    <citation type="submission" date="2019-06" db="EMBL/GenBank/DDBJ databases">
        <title>Genomics analysis of Aphanomyces spp. identifies a new class of oomycete effector associated with host adaptation.</title>
        <authorList>
            <person name="Gaulin E."/>
        </authorList>
    </citation>
    <scope>NUCLEOTIDE SEQUENCE</scope>
    <source>
        <strain evidence="11">CBS 578.67</strain>
    </source>
</reference>
<dbReference type="AlphaFoldDB" id="A0A485LBZ7"/>
<keyword evidence="3" id="KW-0813">Transport</keyword>
<keyword evidence="13" id="KW-1185">Reference proteome</keyword>
<evidence type="ECO:0000256" key="6">
    <source>
        <dbReference type="ARBA" id="ARBA00023136"/>
    </source>
</evidence>
<keyword evidence="6 7" id="KW-0472">Membrane</keyword>
<feature type="transmembrane region" description="Helical" evidence="7">
    <location>
        <begin position="694"/>
        <end position="714"/>
    </location>
</feature>
<feature type="domain" description="CSC1/OSCA1-like cytosolic" evidence="10">
    <location>
        <begin position="196"/>
        <end position="339"/>
    </location>
</feature>
<protein>
    <submittedName>
        <fullName evidence="12">Aste57867_18834 protein</fullName>
    </submittedName>
</protein>
<evidence type="ECO:0000259" key="9">
    <source>
        <dbReference type="Pfam" id="PF13967"/>
    </source>
</evidence>
<feature type="domain" description="CSC1/OSCA1-like cytosolic" evidence="10">
    <location>
        <begin position="356"/>
        <end position="399"/>
    </location>
</feature>
<evidence type="ECO:0000256" key="5">
    <source>
        <dbReference type="ARBA" id="ARBA00022989"/>
    </source>
</evidence>
<evidence type="ECO:0000256" key="3">
    <source>
        <dbReference type="ARBA" id="ARBA00022448"/>
    </source>
</evidence>
<evidence type="ECO:0000256" key="4">
    <source>
        <dbReference type="ARBA" id="ARBA00022692"/>
    </source>
</evidence>
<feature type="transmembrane region" description="Helical" evidence="7">
    <location>
        <begin position="455"/>
        <end position="484"/>
    </location>
</feature>
<feature type="transmembrane region" description="Helical" evidence="7">
    <location>
        <begin position="107"/>
        <end position="125"/>
    </location>
</feature>
<dbReference type="GO" id="GO:0005227">
    <property type="term" value="F:calcium-activated cation channel activity"/>
    <property type="evidence" value="ECO:0007669"/>
    <property type="project" value="InterPro"/>
</dbReference>